<feature type="transmembrane region" description="Helical" evidence="2">
    <location>
        <begin position="156"/>
        <end position="175"/>
    </location>
</feature>
<sequence length="294" mass="32889">MQEAKDDIASQARQGSVAAIIEILNKQLADARIRTRAIFADGVLQLLCEGALAEQLDRVIVVKQIRQILEGIAPRNISRVRINSRIVQEQQLLWLEEINRNPQHLLWSEEIKLTKPNILQQLTEGFKSQPKERSHKFTLPTVSPRQLRENSRFRRGIISGVSLTVLLLMVGWFLYDYFGLKQNGSLKTQALNSTAGFSPTPTKPPVSSTSVSTASAPSSDPFGDAVRLANQANADGKDAKTAAQWLDLAGKWQKASDLMSEVKPDHPRYQVAQDRVILYRNNSKLAQDEGQKLR</sequence>
<evidence type="ECO:0000313" key="4">
    <source>
        <dbReference type="Proteomes" id="UP001204953"/>
    </source>
</evidence>
<dbReference type="Proteomes" id="UP001204953">
    <property type="component" value="Unassembled WGS sequence"/>
</dbReference>
<feature type="compositionally biased region" description="Low complexity" evidence="1">
    <location>
        <begin position="205"/>
        <end position="219"/>
    </location>
</feature>
<keyword evidence="2" id="KW-1133">Transmembrane helix</keyword>
<name>A0AAE3GNP7_9CYAN</name>
<proteinExistence type="predicted"/>
<keyword evidence="2" id="KW-0812">Transmembrane</keyword>
<protein>
    <submittedName>
        <fullName evidence="3">Uncharacterized protein</fullName>
    </submittedName>
</protein>
<reference evidence="3" key="1">
    <citation type="submission" date="2022-06" db="EMBL/GenBank/DDBJ databases">
        <title>New cyanobacteria of genus Symplocastrum in benthos of Lake Baikal.</title>
        <authorList>
            <person name="Sorokovikova E."/>
            <person name="Tikhonova I."/>
            <person name="Krasnopeev A."/>
            <person name="Evseev P."/>
            <person name="Gladkikh A."/>
            <person name="Belykh O."/>
        </authorList>
    </citation>
    <scope>NUCLEOTIDE SEQUENCE</scope>
    <source>
        <strain evidence="3">BBK-W-15</strain>
    </source>
</reference>
<gene>
    <name evidence="3" type="ORF">NJ959_01340</name>
</gene>
<feature type="region of interest" description="Disordered" evidence="1">
    <location>
        <begin position="196"/>
        <end position="220"/>
    </location>
</feature>
<dbReference type="EMBL" id="JAMZMM010000006">
    <property type="protein sequence ID" value="MCP2727118.1"/>
    <property type="molecule type" value="Genomic_DNA"/>
</dbReference>
<keyword evidence="2" id="KW-0472">Membrane</keyword>
<organism evidence="3 4">
    <name type="scientific">Limnofasciculus baicalensis BBK-W-15</name>
    <dbReference type="NCBI Taxonomy" id="2699891"/>
    <lineage>
        <taxon>Bacteria</taxon>
        <taxon>Bacillati</taxon>
        <taxon>Cyanobacteriota</taxon>
        <taxon>Cyanophyceae</taxon>
        <taxon>Coleofasciculales</taxon>
        <taxon>Coleofasciculaceae</taxon>
        <taxon>Limnofasciculus</taxon>
        <taxon>Limnofasciculus baicalensis</taxon>
    </lineage>
</organism>
<comment type="caution">
    <text evidence="3">The sequence shown here is derived from an EMBL/GenBank/DDBJ whole genome shotgun (WGS) entry which is preliminary data.</text>
</comment>
<evidence type="ECO:0000256" key="2">
    <source>
        <dbReference type="SAM" id="Phobius"/>
    </source>
</evidence>
<dbReference type="RefSeq" id="WP_254009934.1">
    <property type="nucleotide sequence ID" value="NZ_JAMZMM010000006.1"/>
</dbReference>
<accession>A0AAE3GNP7</accession>
<keyword evidence="4" id="KW-1185">Reference proteome</keyword>
<dbReference type="AlphaFoldDB" id="A0AAE3GNP7"/>
<evidence type="ECO:0000313" key="3">
    <source>
        <dbReference type="EMBL" id="MCP2727118.1"/>
    </source>
</evidence>
<evidence type="ECO:0000256" key="1">
    <source>
        <dbReference type="SAM" id="MobiDB-lite"/>
    </source>
</evidence>